<dbReference type="EMBL" id="CP018911">
    <property type="protein sequence ID" value="AZU03958.1"/>
    <property type="molecule type" value="Genomic_DNA"/>
</dbReference>
<keyword evidence="2" id="KW-0813">Transport</keyword>
<evidence type="ECO:0000259" key="10">
    <source>
        <dbReference type="Pfam" id="PF00361"/>
    </source>
</evidence>
<evidence type="ECO:0000256" key="9">
    <source>
        <dbReference type="RuleBase" id="RU000320"/>
    </source>
</evidence>
<evidence type="ECO:0000259" key="13">
    <source>
        <dbReference type="Pfam" id="PF20501"/>
    </source>
</evidence>
<reference evidence="14 15" key="1">
    <citation type="submission" date="2016-12" db="EMBL/GenBank/DDBJ databases">
        <title>The genome of dimorphic prosthecate Glycocaulis alkaliphilus 6b-8t, isolated from crude oil dictates its adaptability in petroleum environments.</title>
        <authorList>
            <person name="Wu X.-L."/>
            <person name="Geng S."/>
        </authorList>
    </citation>
    <scope>NUCLEOTIDE SEQUENCE [LARGE SCALE GENOMIC DNA]</scope>
    <source>
        <strain evidence="14 15">6B-8</strain>
    </source>
</reference>
<dbReference type="KEGG" id="gak:X907_1425"/>
<protein>
    <submittedName>
        <fullName evidence="14">NADH dehydrogenase</fullName>
    </submittedName>
</protein>
<gene>
    <name evidence="14" type="ORF">X907_1425</name>
</gene>
<evidence type="ECO:0000256" key="4">
    <source>
        <dbReference type="ARBA" id="ARBA00022475"/>
    </source>
</evidence>
<keyword evidence="15" id="KW-1185">Reference proteome</keyword>
<evidence type="ECO:0000256" key="3">
    <source>
        <dbReference type="ARBA" id="ARBA00022449"/>
    </source>
</evidence>
<dbReference type="GO" id="GO:0005886">
    <property type="term" value="C:plasma membrane"/>
    <property type="evidence" value="ECO:0007669"/>
    <property type="project" value="UniProtKB-SubCell"/>
</dbReference>
<dbReference type="InterPro" id="IPR050616">
    <property type="entry name" value="CPA3_Na-H_Antiporter_A"/>
</dbReference>
<dbReference type="GO" id="GO:0015297">
    <property type="term" value="F:antiporter activity"/>
    <property type="evidence" value="ECO:0007669"/>
    <property type="project" value="UniProtKB-KW"/>
</dbReference>
<evidence type="ECO:0000313" key="14">
    <source>
        <dbReference type="EMBL" id="AZU03958.1"/>
    </source>
</evidence>
<name>A0A3T0EA78_9PROT</name>
<feature type="domain" description="MrpA C-terminal/MbhD" evidence="12">
    <location>
        <begin position="608"/>
        <end position="671"/>
    </location>
</feature>
<evidence type="ECO:0000259" key="12">
    <source>
        <dbReference type="Pfam" id="PF13244"/>
    </source>
</evidence>
<keyword evidence="5 9" id="KW-0812">Transmembrane</keyword>
<feature type="domain" description="MrpA C-terminal/MbhE" evidence="13">
    <location>
        <begin position="684"/>
        <end position="764"/>
    </location>
</feature>
<dbReference type="InterPro" id="IPR046806">
    <property type="entry name" value="MrpA_C/MbhE"/>
</dbReference>
<dbReference type="Pfam" id="PF00361">
    <property type="entry name" value="Proton_antipo_M"/>
    <property type="match status" value="1"/>
</dbReference>
<dbReference type="PANTHER" id="PTHR43373:SF1">
    <property type="entry name" value="NA(+)_H(+) ANTIPORTER SUBUNIT A"/>
    <property type="match status" value="1"/>
</dbReference>
<keyword evidence="7" id="KW-0406">Ion transport</keyword>
<dbReference type="Pfam" id="PF13244">
    <property type="entry name" value="MbhD"/>
    <property type="match status" value="1"/>
</dbReference>
<dbReference type="InterPro" id="IPR001516">
    <property type="entry name" value="Proton_antipo_N"/>
</dbReference>
<evidence type="ECO:0000256" key="2">
    <source>
        <dbReference type="ARBA" id="ARBA00022448"/>
    </source>
</evidence>
<evidence type="ECO:0000256" key="8">
    <source>
        <dbReference type="ARBA" id="ARBA00023136"/>
    </source>
</evidence>
<dbReference type="RefSeq" id="WP_170175490.1">
    <property type="nucleotide sequence ID" value="NZ_BMFB01000007.1"/>
</dbReference>
<dbReference type="InterPro" id="IPR025383">
    <property type="entry name" value="MrpA_C/MbhD"/>
</dbReference>
<evidence type="ECO:0000256" key="6">
    <source>
        <dbReference type="ARBA" id="ARBA00022989"/>
    </source>
</evidence>
<dbReference type="PRINTS" id="PR01434">
    <property type="entry name" value="NADHDHGNASE5"/>
</dbReference>
<accession>A0A3T0EA78</accession>
<dbReference type="AlphaFoldDB" id="A0A3T0EA78"/>
<sequence length="770" mass="81528">MSPVWFVIIAGVSALIAAPVTRAAGRFAGPLLALVPAFLFVSLLMQLPDLPAGTAILQTIDWVPAYGVSLGFRLDGFSLLFSLLITGIGTLVVIYAGSYFSDDAKDRGRFLGFILLFMTAMLGTVLADDLIMLFIFWEMTSLVSFFLIGFKHEDAKARKAALQSLVVTAGGGLALLGGIIILGLTAGTFSLTGITAQAPQIANSPAFPAIIVLVLIGCFTKSAQFPFHFWLPNAMAAPTPASAYLHSATMVKLGVYLLARFDTGFGEYVIFYGPLMVFGGITMLISAYAVMRSTGFKAVLAWSTVCSLATLVLLVGVPGEAGVKAMIGFLVAHALYKAALFFAAGQVIHSTHQYELARLGGLRFKLPITAIASLLAAISMAGVPFFLGYKAKDLFLTAAFEGGNWGMWLTLVALASSAVMTAVAGLAALKPFFLKPPYGEVKLYHNEYYGMALPPLALGVLGLFIGVMPALAWNSVLIPAMSALYGNTVVLEVHAAPSLGLKFLITLGLLASGAALVWFWTRLYRDPDNVKANVVFADLGYGAVMGWLDRAGKVTARALQTLSLRTYIAITLGVSTLALLLSLTGFSGEMVTAAAAEPVRPYLVVVLLLTLIGAAVAAFARSVLIAILGVGIVGYTMAVVFLMNGAPDVAFTQFTVETLSIVILLAVLLRLSLAPAPQKSLFKRPLALAISLGFGIACGLGVLAMSVLPFDPRLSEFFGEASYAEAHGRNVVNVILVDFRALDTLGEITVVAFATLCVWALLRRRVKKEG</sequence>
<keyword evidence="3" id="KW-0050">Antiport</keyword>
<organism evidence="14 15">
    <name type="scientific">Glycocaulis alkaliphilus</name>
    <dbReference type="NCBI Taxonomy" id="1434191"/>
    <lineage>
        <taxon>Bacteria</taxon>
        <taxon>Pseudomonadati</taxon>
        <taxon>Pseudomonadota</taxon>
        <taxon>Alphaproteobacteria</taxon>
        <taxon>Maricaulales</taxon>
        <taxon>Maricaulaceae</taxon>
        <taxon>Glycocaulis</taxon>
    </lineage>
</organism>
<keyword evidence="6" id="KW-1133">Transmembrane helix</keyword>
<evidence type="ECO:0000256" key="7">
    <source>
        <dbReference type="ARBA" id="ARBA00023065"/>
    </source>
</evidence>
<keyword evidence="4" id="KW-1003">Cell membrane</keyword>
<evidence type="ECO:0000313" key="15">
    <source>
        <dbReference type="Proteomes" id="UP000286954"/>
    </source>
</evidence>
<dbReference type="Pfam" id="PF20501">
    <property type="entry name" value="MbhE"/>
    <property type="match status" value="1"/>
</dbReference>
<dbReference type="GO" id="GO:0006811">
    <property type="term" value="P:monoatomic ion transport"/>
    <property type="evidence" value="ECO:0007669"/>
    <property type="project" value="UniProtKB-KW"/>
</dbReference>
<dbReference type="PANTHER" id="PTHR43373">
    <property type="entry name" value="NA(+)/H(+) ANTIPORTER SUBUNIT"/>
    <property type="match status" value="1"/>
</dbReference>
<evidence type="ECO:0000256" key="5">
    <source>
        <dbReference type="ARBA" id="ARBA00022692"/>
    </source>
</evidence>
<feature type="domain" description="NADH:quinone oxidoreductase/Mrp antiporter transmembrane" evidence="10">
    <location>
        <begin position="127"/>
        <end position="412"/>
    </location>
</feature>
<feature type="domain" description="NADH-Ubiquinone oxidoreductase (complex I) chain 5 N-terminal" evidence="11">
    <location>
        <begin position="66"/>
        <end position="110"/>
    </location>
</feature>
<evidence type="ECO:0000256" key="1">
    <source>
        <dbReference type="ARBA" id="ARBA00004651"/>
    </source>
</evidence>
<dbReference type="Pfam" id="PF00662">
    <property type="entry name" value="Proton_antipo_N"/>
    <property type="match status" value="1"/>
</dbReference>
<dbReference type="Proteomes" id="UP000286954">
    <property type="component" value="Chromosome"/>
</dbReference>
<dbReference type="InterPro" id="IPR001750">
    <property type="entry name" value="ND/Mrp_TM"/>
</dbReference>
<proteinExistence type="predicted"/>
<evidence type="ECO:0000259" key="11">
    <source>
        <dbReference type="Pfam" id="PF00662"/>
    </source>
</evidence>
<keyword evidence="8" id="KW-0472">Membrane</keyword>
<comment type="subcellular location">
    <subcellularLocation>
        <location evidence="1">Cell membrane</location>
        <topology evidence="1">Multi-pass membrane protein</topology>
    </subcellularLocation>
    <subcellularLocation>
        <location evidence="9">Membrane</location>
        <topology evidence="9">Multi-pass membrane protein</topology>
    </subcellularLocation>
</comment>